<dbReference type="Gene3D" id="2.60.40.420">
    <property type="entry name" value="Cupredoxins - blue copper proteins"/>
    <property type="match status" value="1"/>
</dbReference>
<accession>A0AAV0FKN2</accession>
<dbReference type="EMBL" id="CAMAPF010000993">
    <property type="protein sequence ID" value="CAH9136141.1"/>
    <property type="molecule type" value="Genomic_DNA"/>
</dbReference>
<dbReference type="GO" id="GO:0009055">
    <property type="term" value="F:electron transfer activity"/>
    <property type="evidence" value="ECO:0007669"/>
    <property type="project" value="InterPro"/>
</dbReference>
<feature type="compositionally biased region" description="Low complexity" evidence="3">
    <location>
        <begin position="154"/>
        <end position="163"/>
    </location>
</feature>
<feature type="domain" description="Phytocyanin" evidence="5">
    <location>
        <begin position="25"/>
        <end position="124"/>
    </location>
</feature>
<dbReference type="AlphaFoldDB" id="A0AAV0FKN2"/>
<evidence type="ECO:0000256" key="3">
    <source>
        <dbReference type="SAM" id="MobiDB-lite"/>
    </source>
</evidence>
<gene>
    <name evidence="6" type="ORF">CEPIT_LOCUS35058</name>
</gene>
<feature type="chain" id="PRO_5043482720" description="Phytocyanin domain-containing protein" evidence="4">
    <location>
        <begin position="25"/>
        <end position="193"/>
    </location>
</feature>
<dbReference type="GO" id="GO:0005886">
    <property type="term" value="C:plasma membrane"/>
    <property type="evidence" value="ECO:0007669"/>
    <property type="project" value="TreeGrafter"/>
</dbReference>
<dbReference type="Proteomes" id="UP001152523">
    <property type="component" value="Unassembled WGS sequence"/>
</dbReference>
<dbReference type="FunFam" id="2.60.40.420:FF:000034">
    <property type="entry name" value="Cupredoxin superfamily protein"/>
    <property type="match status" value="1"/>
</dbReference>
<dbReference type="PANTHER" id="PTHR33021">
    <property type="entry name" value="BLUE COPPER PROTEIN"/>
    <property type="match status" value="1"/>
</dbReference>
<name>A0AAV0FKN2_9ASTE</name>
<comment type="caution">
    <text evidence="6">The sequence shown here is derived from an EMBL/GenBank/DDBJ whole genome shotgun (WGS) entry which is preliminary data.</text>
</comment>
<evidence type="ECO:0000256" key="4">
    <source>
        <dbReference type="SAM" id="SignalP"/>
    </source>
</evidence>
<feature type="region of interest" description="Disordered" evidence="3">
    <location>
        <begin position="123"/>
        <end position="175"/>
    </location>
</feature>
<dbReference type="InterPro" id="IPR003245">
    <property type="entry name" value="Phytocyanin_dom"/>
</dbReference>
<dbReference type="Pfam" id="PF02298">
    <property type="entry name" value="Cu_bind_like"/>
    <property type="match status" value="1"/>
</dbReference>
<proteinExistence type="predicted"/>
<keyword evidence="4" id="KW-0732">Signal</keyword>
<dbReference type="InterPro" id="IPR039391">
    <property type="entry name" value="Phytocyanin-like"/>
</dbReference>
<reference evidence="6" key="1">
    <citation type="submission" date="2022-07" db="EMBL/GenBank/DDBJ databases">
        <authorList>
            <person name="Macas J."/>
            <person name="Novak P."/>
            <person name="Neumann P."/>
        </authorList>
    </citation>
    <scope>NUCLEOTIDE SEQUENCE</scope>
</reference>
<dbReference type="PANTHER" id="PTHR33021:SF339">
    <property type="entry name" value="OS07G0570600 PROTEIN"/>
    <property type="match status" value="1"/>
</dbReference>
<keyword evidence="1" id="KW-1015">Disulfide bond</keyword>
<evidence type="ECO:0000313" key="6">
    <source>
        <dbReference type="EMBL" id="CAH9136141.1"/>
    </source>
</evidence>
<evidence type="ECO:0000313" key="7">
    <source>
        <dbReference type="Proteomes" id="UP001152523"/>
    </source>
</evidence>
<sequence length="193" mass="19468">MGGKMILMILAVAAAAIGFRGSDAATYSVGNGAWSIPTSNSAYSDWAKNIKFAVGDVLTFNFTTGAHTVAEVNKKDYDSCNVGSPILIDNNGPANITLKSTGPHYFVCTIHCAQGQKLTVNVTSAGSTSSPPSPPKSSPAPGSTPSSPPPPTGSSPSPGSSTSTPPPPPPSGATSVSIFSGLMFLPIFLAALL</sequence>
<dbReference type="SUPFAM" id="SSF49503">
    <property type="entry name" value="Cupredoxins"/>
    <property type="match status" value="1"/>
</dbReference>
<dbReference type="PROSITE" id="PS51485">
    <property type="entry name" value="PHYTOCYANIN"/>
    <property type="match status" value="1"/>
</dbReference>
<keyword evidence="7" id="KW-1185">Reference proteome</keyword>
<feature type="signal peptide" evidence="4">
    <location>
        <begin position="1"/>
        <end position="24"/>
    </location>
</feature>
<protein>
    <recommendedName>
        <fullName evidence="5">Phytocyanin domain-containing protein</fullName>
    </recommendedName>
</protein>
<evidence type="ECO:0000256" key="2">
    <source>
        <dbReference type="ARBA" id="ARBA00023180"/>
    </source>
</evidence>
<evidence type="ECO:0000256" key="1">
    <source>
        <dbReference type="ARBA" id="ARBA00023157"/>
    </source>
</evidence>
<keyword evidence="2" id="KW-0325">Glycoprotein</keyword>
<organism evidence="6 7">
    <name type="scientific">Cuscuta epithymum</name>
    <dbReference type="NCBI Taxonomy" id="186058"/>
    <lineage>
        <taxon>Eukaryota</taxon>
        <taxon>Viridiplantae</taxon>
        <taxon>Streptophyta</taxon>
        <taxon>Embryophyta</taxon>
        <taxon>Tracheophyta</taxon>
        <taxon>Spermatophyta</taxon>
        <taxon>Magnoliopsida</taxon>
        <taxon>eudicotyledons</taxon>
        <taxon>Gunneridae</taxon>
        <taxon>Pentapetalae</taxon>
        <taxon>asterids</taxon>
        <taxon>lamiids</taxon>
        <taxon>Solanales</taxon>
        <taxon>Convolvulaceae</taxon>
        <taxon>Cuscuteae</taxon>
        <taxon>Cuscuta</taxon>
        <taxon>Cuscuta subgen. Cuscuta</taxon>
    </lineage>
</organism>
<dbReference type="InterPro" id="IPR008972">
    <property type="entry name" value="Cupredoxin"/>
</dbReference>
<evidence type="ECO:0000259" key="5">
    <source>
        <dbReference type="PROSITE" id="PS51485"/>
    </source>
</evidence>